<sequence length="87" mass="9355">MMIELPSAPQLEGAGLDGEVELLHNNFSRVASERKSAEFLTVTAYDGPEGRACVGGVRAEAAVCRHRGTEDPPLDFSYQPDPVGPDR</sequence>
<accession>A0A437DL32</accession>
<organism evidence="2 3">
    <name type="scientific">Oryzias javanicus</name>
    <name type="common">Javanese ricefish</name>
    <name type="synonym">Aplocheilus javanicus</name>
    <dbReference type="NCBI Taxonomy" id="123683"/>
    <lineage>
        <taxon>Eukaryota</taxon>
        <taxon>Metazoa</taxon>
        <taxon>Chordata</taxon>
        <taxon>Craniata</taxon>
        <taxon>Vertebrata</taxon>
        <taxon>Euteleostomi</taxon>
        <taxon>Actinopterygii</taxon>
        <taxon>Neopterygii</taxon>
        <taxon>Teleostei</taxon>
        <taxon>Neoteleostei</taxon>
        <taxon>Acanthomorphata</taxon>
        <taxon>Ovalentaria</taxon>
        <taxon>Atherinomorphae</taxon>
        <taxon>Beloniformes</taxon>
        <taxon>Adrianichthyidae</taxon>
        <taxon>Oryziinae</taxon>
        <taxon>Oryzias</taxon>
    </lineage>
</organism>
<keyword evidence="3" id="KW-1185">Reference proteome</keyword>
<name>A0A437DL32_ORYJA</name>
<dbReference type="AlphaFoldDB" id="A0A437DL32"/>
<proteinExistence type="predicted"/>
<dbReference type="EMBL" id="CM012438">
    <property type="protein sequence ID" value="RVE75545.1"/>
    <property type="molecule type" value="Genomic_DNA"/>
</dbReference>
<dbReference type="Proteomes" id="UP000283210">
    <property type="component" value="Chromosome 2"/>
</dbReference>
<evidence type="ECO:0000256" key="1">
    <source>
        <dbReference type="SAM" id="MobiDB-lite"/>
    </source>
</evidence>
<evidence type="ECO:0000313" key="2">
    <source>
        <dbReference type="EMBL" id="RVE75545.1"/>
    </source>
</evidence>
<gene>
    <name evidence="2" type="ORF">OJAV_G00017800</name>
</gene>
<feature type="region of interest" description="Disordered" evidence="1">
    <location>
        <begin position="66"/>
        <end position="87"/>
    </location>
</feature>
<evidence type="ECO:0000313" key="3">
    <source>
        <dbReference type="Proteomes" id="UP000283210"/>
    </source>
</evidence>
<reference evidence="2 3" key="2">
    <citation type="submission" date="2019-01" db="EMBL/GenBank/DDBJ databases">
        <title>A chromosome length genome reference of the Java medaka (oryzias javanicus).</title>
        <authorList>
            <person name="Herpin A."/>
            <person name="Takehana Y."/>
            <person name="Naruse K."/>
            <person name="Ansai S."/>
            <person name="Kawaguchi M."/>
        </authorList>
    </citation>
    <scope>NUCLEOTIDE SEQUENCE [LARGE SCALE GENOMIC DNA]</scope>
    <source>
        <strain evidence="2">RS831</strain>
        <tissue evidence="2">Whole body</tissue>
    </source>
</reference>
<reference evidence="2 3" key="1">
    <citation type="submission" date="2018-11" db="EMBL/GenBank/DDBJ databases">
        <authorList>
            <person name="Lopez-Roques C."/>
            <person name="Donnadieu C."/>
            <person name="Bouchez O."/>
            <person name="Klopp C."/>
            <person name="Cabau C."/>
            <person name="Zahm M."/>
        </authorList>
    </citation>
    <scope>NUCLEOTIDE SEQUENCE [LARGE SCALE GENOMIC DNA]</scope>
    <source>
        <strain evidence="2">RS831</strain>
        <tissue evidence="2">Whole body</tissue>
    </source>
</reference>
<protein>
    <submittedName>
        <fullName evidence="2">Uncharacterized protein</fullName>
    </submittedName>
</protein>